<evidence type="ECO:0000256" key="9">
    <source>
        <dbReference type="PROSITE-ProRule" id="PRU01373"/>
    </source>
</evidence>
<dbReference type="CDD" id="cd16913">
    <property type="entry name" value="YkuD_like"/>
    <property type="match status" value="1"/>
</dbReference>
<organism evidence="13 14">
    <name type="scientific">Cohnella abietis</name>
    <dbReference type="NCBI Taxonomy" id="2507935"/>
    <lineage>
        <taxon>Bacteria</taxon>
        <taxon>Bacillati</taxon>
        <taxon>Bacillota</taxon>
        <taxon>Bacilli</taxon>
        <taxon>Bacillales</taxon>
        <taxon>Paenibacillaceae</taxon>
        <taxon>Cohnella</taxon>
    </lineage>
</organism>
<dbReference type="PANTHER" id="PTHR30582">
    <property type="entry name" value="L,D-TRANSPEPTIDASE"/>
    <property type="match status" value="1"/>
</dbReference>
<keyword evidence="3" id="KW-0328">Glycosyltransferase</keyword>
<evidence type="ECO:0000256" key="3">
    <source>
        <dbReference type="ARBA" id="ARBA00022676"/>
    </source>
</evidence>
<dbReference type="GO" id="GO:0008360">
    <property type="term" value="P:regulation of cell shape"/>
    <property type="evidence" value="ECO:0007669"/>
    <property type="project" value="UniProtKB-UniRule"/>
</dbReference>
<protein>
    <recommendedName>
        <fullName evidence="12">L,D-TPase catalytic domain-containing protein</fullName>
    </recommendedName>
</protein>
<feature type="region of interest" description="Disordered" evidence="10">
    <location>
        <begin position="391"/>
        <end position="424"/>
    </location>
</feature>
<proteinExistence type="inferred from homology"/>
<keyword evidence="4" id="KW-0808">Transferase</keyword>
<dbReference type="Proteomes" id="UP000289856">
    <property type="component" value="Chromosome"/>
</dbReference>
<feature type="region of interest" description="Disordered" evidence="10">
    <location>
        <begin position="124"/>
        <end position="152"/>
    </location>
</feature>
<dbReference type="GO" id="GO:0018104">
    <property type="term" value="P:peptidoglycan-protein cross-linking"/>
    <property type="evidence" value="ECO:0007669"/>
    <property type="project" value="TreeGrafter"/>
</dbReference>
<name>A0A3T1D3F0_9BACL</name>
<feature type="active site" description="Nucleophile" evidence="9">
    <location>
        <position position="428"/>
    </location>
</feature>
<dbReference type="Gene3D" id="2.40.440.10">
    <property type="entry name" value="L,D-transpeptidase catalytic domain-like"/>
    <property type="match status" value="1"/>
</dbReference>
<dbReference type="GO" id="GO:0016757">
    <property type="term" value="F:glycosyltransferase activity"/>
    <property type="evidence" value="ECO:0007669"/>
    <property type="project" value="UniProtKB-KW"/>
</dbReference>
<dbReference type="InterPro" id="IPR038063">
    <property type="entry name" value="Transpep_catalytic_dom"/>
</dbReference>
<evidence type="ECO:0000256" key="5">
    <source>
        <dbReference type="ARBA" id="ARBA00022801"/>
    </source>
</evidence>
<dbReference type="UniPathway" id="UPA00219"/>
<keyword evidence="6 9" id="KW-0133">Cell shape</keyword>
<evidence type="ECO:0000256" key="4">
    <source>
        <dbReference type="ARBA" id="ARBA00022679"/>
    </source>
</evidence>
<keyword evidence="5" id="KW-0378">Hydrolase</keyword>
<dbReference type="PANTHER" id="PTHR30582:SF24">
    <property type="entry name" value="L,D-TRANSPEPTIDASE ERFK_SRFK-RELATED"/>
    <property type="match status" value="1"/>
</dbReference>
<evidence type="ECO:0000259" key="12">
    <source>
        <dbReference type="PROSITE" id="PS52029"/>
    </source>
</evidence>
<dbReference type="RefSeq" id="WP_130607273.1">
    <property type="nucleotide sequence ID" value="NZ_AP019400.1"/>
</dbReference>
<dbReference type="AlphaFoldDB" id="A0A3T1D3F0"/>
<dbReference type="GO" id="GO:0071555">
    <property type="term" value="P:cell wall organization"/>
    <property type="evidence" value="ECO:0007669"/>
    <property type="project" value="UniProtKB-UniRule"/>
</dbReference>
<evidence type="ECO:0000256" key="6">
    <source>
        <dbReference type="ARBA" id="ARBA00022960"/>
    </source>
</evidence>
<dbReference type="Pfam" id="PF03734">
    <property type="entry name" value="YkuD"/>
    <property type="match status" value="1"/>
</dbReference>
<evidence type="ECO:0000256" key="11">
    <source>
        <dbReference type="SAM" id="Phobius"/>
    </source>
</evidence>
<gene>
    <name evidence="13" type="ORF">KCTCHS21_20130</name>
</gene>
<dbReference type="InterPro" id="IPR005490">
    <property type="entry name" value="LD_TPept_cat_dom"/>
</dbReference>
<feature type="compositionally biased region" description="Polar residues" evidence="10">
    <location>
        <begin position="134"/>
        <end position="149"/>
    </location>
</feature>
<evidence type="ECO:0000313" key="13">
    <source>
        <dbReference type="EMBL" id="BBI32614.1"/>
    </source>
</evidence>
<dbReference type="GO" id="GO:0071972">
    <property type="term" value="F:peptidoglycan L,D-transpeptidase activity"/>
    <property type="evidence" value="ECO:0007669"/>
    <property type="project" value="TreeGrafter"/>
</dbReference>
<dbReference type="SUPFAM" id="SSF141523">
    <property type="entry name" value="L,D-transpeptidase catalytic domain-like"/>
    <property type="match status" value="1"/>
</dbReference>
<keyword evidence="11" id="KW-1133">Transmembrane helix</keyword>
<dbReference type="PROSITE" id="PS52029">
    <property type="entry name" value="LD_TPASE"/>
    <property type="match status" value="1"/>
</dbReference>
<evidence type="ECO:0000256" key="7">
    <source>
        <dbReference type="ARBA" id="ARBA00022984"/>
    </source>
</evidence>
<dbReference type="GO" id="GO:0005576">
    <property type="term" value="C:extracellular region"/>
    <property type="evidence" value="ECO:0007669"/>
    <property type="project" value="TreeGrafter"/>
</dbReference>
<keyword evidence="11" id="KW-0472">Membrane</keyword>
<dbReference type="KEGG" id="cohn:KCTCHS21_20130"/>
<keyword evidence="7 9" id="KW-0573">Peptidoglycan synthesis</keyword>
<keyword evidence="8 9" id="KW-0961">Cell wall biogenesis/degradation</keyword>
<sequence>MSKESRIDEQIQHFYDNVPNVGDALPLKDYLLKHEDSRMAWYLLGKEYEGQKDTAKATYCFAQAGEIYEAFESKPAPMLPVSKSKNKSRSRLKWIIGILAPFLLVGLAVGAIKAFAPDKSEPLSNVPVAEGTLTPVSPSVPTRGTQASLPPNVVPPDQIAGASSSDKDGGQVLGALLTNNPSRQPRLLIKTPALGKWSDWVKSGKLIASVTSDKESGTAAINWYDSKWCNCKPDDATSTQKLVKGWMPLQEEKIVLRSAIIRYKASTGKWPATPETLAADYPNNTMAGWTEGMTPWFDELKGNLENKKDGKIPQAPAWPDNTGPDMGHGTPSGQLSAMAEQPLAIMIDTENHRLAVVSGNVLLRNYEVGLGGSKTPERSFVISEKVKNPNGRSDGAFGSRGMTLSDTRYGIHGTDEPKSIGKDESHGCVRMKKEDVEELFDLVPLGTPVTIAKGGLPNELRAPPERFRLTSTQDETNPHKVYDWLN</sequence>
<feature type="domain" description="L,D-TPase catalytic" evidence="12">
    <location>
        <begin position="343"/>
        <end position="452"/>
    </location>
</feature>
<evidence type="ECO:0000256" key="10">
    <source>
        <dbReference type="SAM" id="MobiDB-lite"/>
    </source>
</evidence>
<evidence type="ECO:0000256" key="8">
    <source>
        <dbReference type="ARBA" id="ARBA00023316"/>
    </source>
</evidence>
<comment type="pathway">
    <text evidence="1 9">Cell wall biogenesis; peptidoglycan biosynthesis.</text>
</comment>
<keyword evidence="14" id="KW-1185">Reference proteome</keyword>
<evidence type="ECO:0000256" key="1">
    <source>
        <dbReference type="ARBA" id="ARBA00004752"/>
    </source>
</evidence>
<evidence type="ECO:0000256" key="2">
    <source>
        <dbReference type="ARBA" id="ARBA00005992"/>
    </source>
</evidence>
<evidence type="ECO:0000313" key="14">
    <source>
        <dbReference type="Proteomes" id="UP000289856"/>
    </source>
</evidence>
<dbReference type="OrthoDB" id="9787225at2"/>
<dbReference type="InterPro" id="IPR050979">
    <property type="entry name" value="LD-transpeptidase"/>
</dbReference>
<comment type="similarity">
    <text evidence="2">Belongs to the YkuD family.</text>
</comment>
<feature type="transmembrane region" description="Helical" evidence="11">
    <location>
        <begin position="94"/>
        <end position="116"/>
    </location>
</feature>
<reference evidence="13 14" key="1">
    <citation type="submission" date="2019-01" db="EMBL/GenBank/DDBJ databases">
        <title>Complete genome sequence of Cohnella hallensis HS21 isolated from Korean fir (Abies koreana) rhizospheric soil.</title>
        <authorList>
            <person name="Jiang L."/>
            <person name="Kang S.W."/>
            <person name="Kim S."/>
            <person name="Jung J."/>
            <person name="Kim C.Y."/>
            <person name="Kim D.H."/>
            <person name="Kim S.W."/>
            <person name="Lee J."/>
        </authorList>
    </citation>
    <scope>NUCLEOTIDE SEQUENCE [LARGE SCALE GENOMIC DNA]</scope>
    <source>
        <strain evidence="13 14">HS21</strain>
    </source>
</reference>
<accession>A0A3T1D3F0</accession>
<dbReference type="EMBL" id="AP019400">
    <property type="protein sequence ID" value="BBI32614.1"/>
    <property type="molecule type" value="Genomic_DNA"/>
</dbReference>
<feature type="compositionally biased region" description="Basic and acidic residues" evidence="10">
    <location>
        <begin position="413"/>
        <end position="424"/>
    </location>
</feature>
<feature type="active site" description="Proton donor/acceptor" evidence="9">
    <location>
        <position position="412"/>
    </location>
</feature>
<keyword evidence="11" id="KW-0812">Transmembrane</keyword>